<evidence type="ECO:0000313" key="2">
    <source>
        <dbReference type="Proteomes" id="UP000241848"/>
    </source>
</evidence>
<dbReference type="AlphaFoldDB" id="A0A2T2WE20"/>
<dbReference type="EMBL" id="PXYV01000061">
    <property type="protein sequence ID" value="PSR20469.1"/>
    <property type="molecule type" value="Genomic_DNA"/>
</dbReference>
<evidence type="ECO:0008006" key="3">
    <source>
        <dbReference type="Google" id="ProtNLM"/>
    </source>
</evidence>
<protein>
    <recommendedName>
        <fullName evidence="3">N-acetyltransferase domain-containing protein</fullName>
    </recommendedName>
</protein>
<dbReference type="Gene3D" id="3.40.630.30">
    <property type="match status" value="1"/>
</dbReference>
<reference evidence="1 2" key="1">
    <citation type="journal article" date="2014" name="BMC Genomics">
        <title>Comparison of environmental and isolate Sulfobacillus genomes reveals diverse carbon, sulfur, nitrogen, and hydrogen metabolisms.</title>
        <authorList>
            <person name="Justice N.B."/>
            <person name="Norman A."/>
            <person name="Brown C.T."/>
            <person name="Singh A."/>
            <person name="Thomas B.C."/>
            <person name="Banfield J.F."/>
        </authorList>
    </citation>
    <scope>NUCLEOTIDE SEQUENCE [LARGE SCALE GENOMIC DNA]</scope>
    <source>
        <strain evidence="1">AMDSBA3</strain>
    </source>
</reference>
<evidence type="ECO:0000313" key="1">
    <source>
        <dbReference type="EMBL" id="PSR20469.1"/>
    </source>
</evidence>
<dbReference type="Proteomes" id="UP000241848">
    <property type="component" value="Unassembled WGS sequence"/>
</dbReference>
<name>A0A2T2WE20_9FIRM</name>
<accession>A0A2T2WE20</accession>
<proteinExistence type="predicted"/>
<organism evidence="1 2">
    <name type="scientific">Sulfobacillus acidophilus</name>
    <dbReference type="NCBI Taxonomy" id="53633"/>
    <lineage>
        <taxon>Bacteria</taxon>
        <taxon>Bacillati</taxon>
        <taxon>Bacillota</taxon>
        <taxon>Clostridia</taxon>
        <taxon>Eubacteriales</taxon>
        <taxon>Clostridiales Family XVII. Incertae Sedis</taxon>
        <taxon>Sulfobacillus</taxon>
    </lineage>
</organism>
<gene>
    <name evidence="1" type="ORF">C7B45_14720</name>
</gene>
<dbReference type="InterPro" id="IPR016181">
    <property type="entry name" value="Acyl_CoA_acyltransferase"/>
</dbReference>
<sequence>MIVDTEILLRKIDEMCAGIGMDTSGTNVVWSLPIVGVRARVSRYQSLLLNVVGLAELTATEADAVIAEVIDKYRAAGKIFGWLVGPTSRPADLGERLLAAGLVRVDDESMLGMVLYDLNRQISINPRIHVQEVSLIEWKRKASMIAQSYGFGMTPEVAQSMVDFYESLGQRAHAYFAYDSQQMNPIAFAGMVYDDSGSVVLLGGAATAQQYRGQGIYASMVAQRLSDARRAGAQVAIVQAVKGTSAPICARLGFEAVCEINVYGYLSSKEP</sequence>
<dbReference type="SUPFAM" id="SSF55729">
    <property type="entry name" value="Acyl-CoA N-acyltransferases (Nat)"/>
    <property type="match status" value="1"/>
</dbReference>
<comment type="caution">
    <text evidence="1">The sequence shown here is derived from an EMBL/GenBank/DDBJ whole genome shotgun (WGS) entry which is preliminary data.</text>
</comment>